<evidence type="ECO:0000256" key="2">
    <source>
        <dbReference type="SAM" id="SignalP"/>
    </source>
</evidence>
<protein>
    <recommendedName>
        <fullName evidence="5">Cobalt transporter</fullName>
    </recommendedName>
</protein>
<dbReference type="RefSeq" id="WP_019922538.1">
    <property type="nucleotide sequence ID" value="NZ_CP140152.1"/>
</dbReference>
<organism evidence="3 4">
    <name type="scientific">Duganella zoogloeoides</name>
    <dbReference type="NCBI Taxonomy" id="75659"/>
    <lineage>
        <taxon>Bacteria</taxon>
        <taxon>Pseudomonadati</taxon>
        <taxon>Pseudomonadota</taxon>
        <taxon>Betaproteobacteria</taxon>
        <taxon>Burkholderiales</taxon>
        <taxon>Oxalobacteraceae</taxon>
        <taxon>Telluria group</taxon>
        <taxon>Duganella</taxon>
    </lineage>
</organism>
<feature type="region of interest" description="Disordered" evidence="1">
    <location>
        <begin position="66"/>
        <end position="87"/>
    </location>
</feature>
<sequence length="143" mass="14470">MTVFFRSLIVYCMLLALPYQGYAAAAMMACLPSPATATAAADAHMVMPAGPHDHAAMMAAMEQAHSEHAAQSSAQSSDHASSHAGHTHGSAKCGGSACCVAGAPVLADLLSVPVLPAVSSAVAFYAGYLPAVDLAHPERPPQA</sequence>
<proteinExistence type="predicted"/>
<feature type="signal peptide" evidence="2">
    <location>
        <begin position="1"/>
        <end position="23"/>
    </location>
</feature>
<keyword evidence="4" id="KW-1185">Reference proteome</keyword>
<name>A0ABZ0Y3G5_9BURK</name>
<accession>A0ABZ0Y3G5</accession>
<dbReference type="EMBL" id="CP140152">
    <property type="protein sequence ID" value="WQH06555.1"/>
    <property type="molecule type" value="Genomic_DNA"/>
</dbReference>
<evidence type="ECO:0000313" key="4">
    <source>
        <dbReference type="Proteomes" id="UP001326110"/>
    </source>
</evidence>
<dbReference type="PROSITE" id="PS51257">
    <property type="entry name" value="PROKAR_LIPOPROTEIN"/>
    <property type="match status" value="1"/>
</dbReference>
<evidence type="ECO:0000256" key="1">
    <source>
        <dbReference type="SAM" id="MobiDB-lite"/>
    </source>
</evidence>
<evidence type="ECO:0008006" key="5">
    <source>
        <dbReference type="Google" id="ProtNLM"/>
    </source>
</evidence>
<dbReference type="Proteomes" id="UP001326110">
    <property type="component" value="Chromosome"/>
</dbReference>
<gene>
    <name evidence="3" type="ORF">SR858_09585</name>
</gene>
<reference evidence="3 4" key="1">
    <citation type="submission" date="2023-11" db="EMBL/GenBank/DDBJ databases">
        <title>MicrobeMod: A computational toolkit for identifying prokaryotic methylation and restriction-modification with nanopore sequencing.</title>
        <authorList>
            <person name="Crits-Christoph A."/>
            <person name="Kang S.C."/>
            <person name="Lee H."/>
            <person name="Ostrov N."/>
        </authorList>
    </citation>
    <scope>NUCLEOTIDE SEQUENCE [LARGE SCALE GENOMIC DNA]</scope>
    <source>
        <strain evidence="3 4">ATCC 25935</strain>
    </source>
</reference>
<dbReference type="GeneID" id="43164221"/>
<keyword evidence="2" id="KW-0732">Signal</keyword>
<feature type="chain" id="PRO_5046409486" description="Cobalt transporter" evidence="2">
    <location>
        <begin position="24"/>
        <end position="143"/>
    </location>
</feature>
<evidence type="ECO:0000313" key="3">
    <source>
        <dbReference type="EMBL" id="WQH06555.1"/>
    </source>
</evidence>